<dbReference type="Proteomes" id="UP000812270">
    <property type="component" value="Unassembled WGS sequence"/>
</dbReference>
<dbReference type="PROSITE" id="PS51257">
    <property type="entry name" value="PROKAR_LIPOPROTEIN"/>
    <property type="match status" value="1"/>
</dbReference>
<evidence type="ECO:0000313" key="4">
    <source>
        <dbReference type="Proteomes" id="UP000812270"/>
    </source>
</evidence>
<dbReference type="SMART" id="SM00642">
    <property type="entry name" value="Aamy"/>
    <property type="match status" value="1"/>
</dbReference>
<dbReference type="GO" id="GO:0009313">
    <property type="term" value="P:oligosaccharide catabolic process"/>
    <property type="evidence" value="ECO:0007669"/>
    <property type="project" value="TreeGrafter"/>
</dbReference>
<feature type="domain" description="Glycosyl hydrolase family 13 catalytic" evidence="2">
    <location>
        <begin position="43"/>
        <end position="474"/>
    </location>
</feature>
<dbReference type="AlphaFoldDB" id="A0A9E2S8B6"/>
<dbReference type="PANTHER" id="PTHR10357:SF205">
    <property type="entry name" value="O-GLYCOSYL HYDROLASE FAMILY 13"/>
    <property type="match status" value="1"/>
</dbReference>
<feature type="signal peptide" evidence="1">
    <location>
        <begin position="1"/>
        <end position="23"/>
    </location>
</feature>
<keyword evidence="4" id="KW-1185">Reference proteome</keyword>
<dbReference type="EMBL" id="JAHSPG010000012">
    <property type="protein sequence ID" value="MBV4358403.1"/>
    <property type="molecule type" value="Genomic_DNA"/>
</dbReference>
<dbReference type="RefSeq" id="WP_217792085.1">
    <property type="nucleotide sequence ID" value="NZ_JAHSPG010000012.1"/>
</dbReference>
<protein>
    <submittedName>
        <fullName evidence="3">Alpha-amylase family protein</fullName>
    </submittedName>
</protein>
<dbReference type="PANTHER" id="PTHR10357">
    <property type="entry name" value="ALPHA-AMYLASE FAMILY MEMBER"/>
    <property type="match status" value="1"/>
</dbReference>
<evidence type="ECO:0000313" key="3">
    <source>
        <dbReference type="EMBL" id="MBV4358403.1"/>
    </source>
</evidence>
<proteinExistence type="predicted"/>
<feature type="chain" id="PRO_5039073301" evidence="1">
    <location>
        <begin position="24"/>
        <end position="597"/>
    </location>
</feature>
<keyword evidence="1" id="KW-0732">Signal</keyword>
<evidence type="ECO:0000259" key="2">
    <source>
        <dbReference type="SMART" id="SM00642"/>
    </source>
</evidence>
<organism evidence="3 4">
    <name type="scientific">Pinibacter aurantiacus</name>
    <dbReference type="NCBI Taxonomy" id="2851599"/>
    <lineage>
        <taxon>Bacteria</taxon>
        <taxon>Pseudomonadati</taxon>
        <taxon>Bacteroidota</taxon>
        <taxon>Chitinophagia</taxon>
        <taxon>Chitinophagales</taxon>
        <taxon>Chitinophagaceae</taxon>
        <taxon>Pinibacter</taxon>
    </lineage>
</organism>
<dbReference type="CDD" id="cd11349">
    <property type="entry name" value="AmyAc_3"/>
    <property type="match status" value="1"/>
</dbReference>
<sequence length="597" mass="66500">MKRISSILLLIVVLTACNTPASKNEKQDAAKDSLHNNKLIVYQMFTRLFGNKNTTNKYYGSAEENGVGKFSDINDKALDSLKTLGITHVWYTGVIEHPSMQDYSSAGIRQDDPDVVKGKAGSPYAIKDCYDVDPDLAIDVKNRMQEFESLVKRTHDHGLKVIIDFVPNHVARTYHSDAKPANAADFGANDDVTKTFSTQNDFYYITGKSFIVPKGVNAGGSDFKSPLKDNKFAETPAKATGNNVFSEAPSIDDWYETIKLNYGVDYKNGEAKHFDPQPSVWLKMRDILVFWANKHVDGFRCDMAEMVPVEFWEWVIPQVKKVNPQIVFIAEIYNPKVYQQYLTQGKFDYLYDKVGLYDAVKRLIKNDSLANTEDIVNLANADSAISNNLLRFLENHDEERIASKGFAQKGESGIPGMIVAATLSGGPAMIYFGQEVGEHGDGKEGFGGEDSRTTLYDYWGVPAHQAWMNNGAFDGKGLSEDQKKLRSFYATLLNYSKNSDAIKYGKLSVVTSEGLDKKSIAYVRNAGDKIVLVVVNFNRDKALSLNVQLPANLLDKKSGKSTILKEVLTHQNIEINDFSKGIPVKVSPMNGVIFEVE</sequence>
<dbReference type="InterPro" id="IPR006047">
    <property type="entry name" value="GH13_cat_dom"/>
</dbReference>
<gene>
    <name evidence="3" type="ORF">KTO63_14655</name>
</gene>
<name>A0A9E2S8B6_9BACT</name>
<dbReference type="GO" id="GO:0004556">
    <property type="term" value="F:alpha-amylase activity"/>
    <property type="evidence" value="ECO:0007669"/>
    <property type="project" value="TreeGrafter"/>
</dbReference>
<evidence type="ECO:0000256" key="1">
    <source>
        <dbReference type="SAM" id="SignalP"/>
    </source>
</evidence>
<accession>A0A9E2S8B6</accession>
<dbReference type="Pfam" id="PF00128">
    <property type="entry name" value="Alpha-amylase"/>
    <property type="match status" value="1"/>
</dbReference>
<reference evidence="3" key="1">
    <citation type="submission" date="2021-06" db="EMBL/GenBank/DDBJ databases">
        <authorList>
            <person name="Huq M.A."/>
        </authorList>
    </citation>
    <scope>NUCLEOTIDE SEQUENCE</scope>
    <source>
        <strain evidence="3">MAH-26</strain>
    </source>
</reference>
<comment type="caution">
    <text evidence="3">The sequence shown here is derived from an EMBL/GenBank/DDBJ whole genome shotgun (WGS) entry which is preliminary data.</text>
</comment>